<sequence length="97" mass="10362">MCSSKKATAGCLTSIFRRILYSHGLPTHPSDQIRDLDSLPTNEINHQFKTKHKIEATSSASTSSSSSSIVPLGIVARLMGLESMAEIPTESSASSLL</sequence>
<dbReference type="EMBL" id="JAAIUW010000002">
    <property type="protein sequence ID" value="KAF7841579.1"/>
    <property type="molecule type" value="Genomic_DNA"/>
</dbReference>
<dbReference type="InterPro" id="IPR032795">
    <property type="entry name" value="DUF3741-assoc"/>
</dbReference>
<evidence type="ECO:0000313" key="3">
    <source>
        <dbReference type="Proteomes" id="UP000634136"/>
    </source>
</evidence>
<accession>A0A834XC86</accession>
<reference evidence="2" key="1">
    <citation type="submission" date="2020-09" db="EMBL/GenBank/DDBJ databases">
        <title>Genome-Enabled Discovery of Anthraquinone Biosynthesis in Senna tora.</title>
        <authorList>
            <person name="Kang S.-H."/>
            <person name="Pandey R.P."/>
            <person name="Lee C.-M."/>
            <person name="Sim J.-S."/>
            <person name="Jeong J.-T."/>
            <person name="Choi B.-S."/>
            <person name="Jung M."/>
            <person name="Ginzburg D."/>
            <person name="Zhao K."/>
            <person name="Won S.Y."/>
            <person name="Oh T.-J."/>
            <person name="Yu Y."/>
            <person name="Kim N.-H."/>
            <person name="Lee O.R."/>
            <person name="Lee T.-H."/>
            <person name="Bashyal P."/>
            <person name="Kim T.-S."/>
            <person name="Lee W.-H."/>
            <person name="Kawkins C."/>
            <person name="Kim C.-K."/>
            <person name="Kim J.S."/>
            <person name="Ahn B.O."/>
            <person name="Rhee S.Y."/>
            <person name="Sohng J.K."/>
        </authorList>
    </citation>
    <scope>NUCLEOTIDE SEQUENCE</scope>
    <source>
        <tissue evidence="2">Leaf</tissue>
    </source>
</reference>
<protein>
    <submittedName>
        <fullName evidence="2">Vitellogenin isoform X2</fullName>
    </submittedName>
</protein>
<evidence type="ECO:0000313" key="2">
    <source>
        <dbReference type="EMBL" id="KAF7841579.1"/>
    </source>
</evidence>
<keyword evidence="3" id="KW-1185">Reference proteome</keyword>
<dbReference type="Proteomes" id="UP000634136">
    <property type="component" value="Unassembled WGS sequence"/>
</dbReference>
<organism evidence="2 3">
    <name type="scientific">Senna tora</name>
    <dbReference type="NCBI Taxonomy" id="362788"/>
    <lineage>
        <taxon>Eukaryota</taxon>
        <taxon>Viridiplantae</taxon>
        <taxon>Streptophyta</taxon>
        <taxon>Embryophyta</taxon>
        <taxon>Tracheophyta</taxon>
        <taxon>Spermatophyta</taxon>
        <taxon>Magnoliopsida</taxon>
        <taxon>eudicotyledons</taxon>
        <taxon>Gunneridae</taxon>
        <taxon>Pentapetalae</taxon>
        <taxon>rosids</taxon>
        <taxon>fabids</taxon>
        <taxon>Fabales</taxon>
        <taxon>Fabaceae</taxon>
        <taxon>Caesalpinioideae</taxon>
        <taxon>Cassia clade</taxon>
        <taxon>Senna</taxon>
    </lineage>
</organism>
<dbReference type="Pfam" id="PF14383">
    <property type="entry name" value="VARLMGL"/>
    <property type="match status" value="1"/>
</dbReference>
<name>A0A834XC86_9FABA</name>
<feature type="domain" description="DUF3741" evidence="1">
    <location>
        <begin position="73"/>
        <end position="84"/>
    </location>
</feature>
<gene>
    <name evidence="2" type="ORF">G2W53_003877</name>
</gene>
<dbReference type="OrthoDB" id="1924799at2759"/>
<dbReference type="PANTHER" id="PTHR35499:SF1">
    <property type="entry name" value="DUF3741 DOMAIN-CONTAINING PROTEIN"/>
    <property type="match status" value="1"/>
</dbReference>
<comment type="caution">
    <text evidence="2">The sequence shown here is derived from an EMBL/GenBank/DDBJ whole genome shotgun (WGS) entry which is preliminary data.</text>
</comment>
<dbReference type="AlphaFoldDB" id="A0A834XC86"/>
<evidence type="ECO:0000259" key="1">
    <source>
        <dbReference type="Pfam" id="PF14383"/>
    </source>
</evidence>
<dbReference type="PANTHER" id="PTHR35499">
    <property type="entry name" value="OS05G0128300 PROTEIN"/>
    <property type="match status" value="1"/>
</dbReference>
<proteinExistence type="predicted"/>